<gene>
    <name evidence="1" type="ORF">F4148_02520</name>
</gene>
<organism evidence="1">
    <name type="scientific">Caldilineaceae bacterium SB0675_bin_29</name>
    <dbReference type="NCBI Taxonomy" id="2605266"/>
    <lineage>
        <taxon>Bacteria</taxon>
        <taxon>Bacillati</taxon>
        <taxon>Chloroflexota</taxon>
        <taxon>Caldilineae</taxon>
        <taxon>Caldilineales</taxon>
        <taxon>Caldilineaceae</taxon>
    </lineage>
</organism>
<dbReference type="EMBL" id="VYDA01000095">
    <property type="protein sequence ID" value="MYH60670.1"/>
    <property type="molecule type" value="Genomic_DNA"/>
</dbReference>
<accession>A0A6B1FWQ9</accession>
<comment type="caution">
    <text evidence="1">The sequence shown here is derived from an EMBL/GenBank/DDBJ whole genome shotgun (WGS) entry which is preliminary data.</text>
</comment>
<name>A0A6B1FWQ9_9CHLR</name>
<evidence type="ECO:0000313" key="1">
    <source>
        <dbReference type="EMBL" id="MYH60670.1"/>
    </source>
</evidence>
<protein>
    <submittedName>
        <fullName evidence="1">Uncharacterized protein</fullName>
    </submittedName>
</protein>
<dbReference type="AlphaFoldDB" id="A0A6B1FWQ9"/>
<reference evidence="1" key="1">
    <citation type="submission" date="2019-09" db="EMBL/GenBank/DDBJ databases">
        <title>Characterisation of the sponge microbiome using genome-centric metagenomics.</title>
        <authorList>
            <person name="Engelberts J.P."/>
            <person name="Robbins S.J."/>
            <person name="De Goeij J.M."/>
            <person name="Aranda M."/>
            <person name="Bell S.C."/>
            <person name="Webster N.S."/>
        </authorList>
    </citation>
    <scope>NUCLEOTIDE SEQUENCE</scope>
    <source>
        <strain evidence="1">SB0675_bin_29</strain>
    </source>
</reference>
<sequence>MGHEQPYFEFVMREYAPGLMRLGINPAEVWYTIYGNGPQMLTIGEVSDLERLQTVLQSETWQNLQRRLLRHVTNYNQRVVEDNSRTFQL</sequence>
<proteinExistence type="predicted"/>